<organism evidence="2 3">
    <name type="scientific">Caulobacter zeae</name>
    <dbReference type="NCBI Taxonomy" id="2055137"/>
    <lineage>
        <taxon>Bacteria</taxon>
        <taxon>Pseudomonadati</taxon>
        <taxon>Pseudomonadota</taxon>
        <taxon>Alphaproteobacteria</taxon>
        <taxon>Caulobacterales</taxon>
        <taxon>Caulobacteraceae</taxon>
        <taxon>Caulobacter</taxon>
    </lineage>
</organism>
<evidence type="ECO:0000313" key="2">
    <source>
        <dbReference type="EMBL" id="PLR20148.1"/>
    </source>
</evidence>
<gene>
    <name evidence="2" type="ORF">SGCZBJ_21975</name>
</gene>
<evidence type="ECO:0000256" key="1">
    <source>
        <dbReference type="SAM" id="Phobius"/>
    </source>
</evidence>
<dbReference type="OrthoDB" id="7191334at2"/>
<protein>
    <submittedName>
        <fullName evidence="2">Uncharacterized protein</fullName>
    </submittedName>
</protein>
<accession>A0A2N5D247</accession>
<evidence type="ECO:0000313" key="3">
    <source>
        <dbReference type="Proteomes" id="UP000234479"/>
    </source>
</evidence>
<keyword evidence="1" id="KW-0812">Transmembrane</keyword>
<dbReference type="Proteomes" id="UP000234479">
    <property type="component" value="Unassembled WGS sequence"/>
</dbReference>
<feature type="transmembrane region" description="Helical" evidence="1">
    <location>
        <begin position="36"/>
        <end position="57"/>
    </location>
</feature>
<proteinExistence type="predicted"/>
<sequence>MRWDLSKYPLLALPILGGQFLFDVFDDGFMDAVRHFPTRLLIMSVLVAMICLATWAWRRRKRTFR</sequence>
<keyword evidence="3" id="KW-1185">Reference proteome</keyword>
<keyword evidence="1" id="KW-1133">Transmembrane helix</keyword>
<reference evidence="2 3" key="1">
    <citation type="submission" date="2017-12" db="EMBL/GenBank/DDBJ databases">
        <title>The genome sequence of Caulobacter sp. 410.</title>
        <authorList>
            <person name="Gao J."/>
            <person name="Mao X."/>
            <person name="Sun J."/>
        </authorList>
    </citation>
    <scope>NUCLEOTIDE SEQUENCE [LARGE SCALE GENOMIC DNA]</scope>
    <source>
        <strain evidence="2 3">410</strain>
    </source>
</reference>
<keyword evidence="1" id="KW-0472">Membrane</keyword>
<dbReference type="AlphaFoldDB" id="A0A2N5D247"/>
<dbReference type="RefSeq" id="WP_101720068.1">
    <property type="nucleotide sequence ID" value="NZ_PJRS01000046.1"/>
</dbReference>
<name>A0A2N5D247_9CAUL</name>
<dbReference type="EMBL" id="PJRS01000046">
    <property type="protein sequence ID" value="PLR20148.1"/>
    <property type="molecule type" value="Genomic_DNA"/>
</dbReference>
<comment type="caution">
    <text evidence="2">The sequence shown here is derived from an EMBL/GenBank/DDBJ whole genome shotgun (WGS) entry which is preliminary data.</text>
</comment>